<dbReference type="Pfam" id="PF00155">
    <property type="entry name" value="Aminotran_1_2"/>
    <property type="match status" value="1"/>
</dbReference>
<dbReference type="EC" id="2.6.1.9" evidence="3"/>
<accession>A0A1L9RK73</accession>
<dbReference type="VEuPathDB" id="FungiDB:ASPWEDRAFT_172129"/>
<comment type="cofactor">
    <cofactor evidence="1">
        <name>pyridoxal 5'-phosphate</name>
        <dbReference type="ChEBI" id="CHEBI:597326"/>
    </cofactor>
</comment>
<dbReference type="GO" id="GO:0030170">
    <property type="term" value="F:pyridoxal phosphate binding"/>
    <property type="evidence" value="ECO:0007669"/>
    <property type="project" value="InterPro"/>
</dbReference>
<evidence type="ECO:0000256" key="3">
    <source>
        <dbReference type="ARBA" id="ARBA00012748"/>
    </source>
</evidence>
<reference evidence="10" key="1">
    <citation type="journal article" date="2017" name="Genome Biol.">
        <title>Comparative genomics reveals high biological diversity and specific adaptations in the industrially and medically important fungal genus Aspergillus.</title>
        <authorList>
            <person name="de Vries R.P."/>
            <person name="Riley R."/>
            <person name="Wiebenga A."/>
            <person name="Aguilar-Osorio G."/>
            <person name="Amillis S."/>
            <person name="Uchima C.A."/>
            <person name="Anderluh G."/>
            <person name="Asadollahi M."/>
            <person name="Askin M."/>
            <person name="Barry K."/>
            <person name="Battaglia E."/>
            <person name="Bayram O."/>
            <person name="Benocci T."/>
            <person name="Braus-Stromeyer S.A."/>
            <person name="Caldana C."/>
            <person name="Canovas D."/>
            <person name="Cerqueira G.C."/>
            <person name="Chen F."/>
            <person name="Chen W."/>
            <person name="Choi C."/>
            <person name="Clum A."/>
            <person name="Dos Santos R.A."/>
            <person name="Damasio A.R."/>
            <person name="Diallinas G."/>
            <person name="Emri T."/>
            <person name="Fekete E."/>
            <person name="Flipphi M."/>
            <person name="Freyberg S."/>
            <person name="Gallo A."/>
            <person name="Gournas C."/>
            <person name="Habgood R."/>
            <person name="Hainaut M."/>
            <person name="Harispe M.L."/>
            <person name="Henrissat B."/>
            <person name="Hilden K.S."/>
            <person name="Hope R."/>
            <person name="Hossain A."/>
            <person name="Karabika E."/>
            <person name="Karaffa L."/>
            <person name="Karanyi Z."/>
            <person name="Krasevec N."/>
            <person name="Kuo A."/>
            <person name="Kusch H."/>
            <person name="LaButti K."/>
            <person name="Lagendijk E.L."/>
            <person name="Lapidus A."/>
            <person name="Levasseur A."/>
            <person name="Lindquist E."/>
            <person name="Lipzen A."/>
            <person name="Logrieco A.F."/>
            <person name="MacCabe A."/>
            <person name="Maekelae M.R."/>
            <person name="Malavazi I."/>
            <person name="Melin P."/>
            <person name="Meyer V."/>
            <person name="Mielnichuk N."/>
            <person name="Miskei M."/>
            <person name="Molnar A.P."/>
            <person name="Mule G."/>
            <person name="Ngan C.Y."/>
            <person name="Orejas M."/>
            <person name="Orosz E."/>
            <person name="Ouedraogo J.P."/>
            <person name="Overkamp K.M."/>
            <person name="Park H.-S."/>
            <person name="Perrone G."/>
            <person name="Piumi F."/>
            <person name="Punt P.J."/>
            <person name="Ram A.F."/>
            <person name="Ramon A."/>
            <person name="Rauscher S."/>
            <person name="Record E."/>
            <person name="Riano-Pachon D.M."/>
            <person name="Robert V."/>
            <person name="Roehrig J."/>
            <person name="Ruller R."/>
            <person name="Salamov A."/>
            <person name="Salih N.S."/>
            <person name="Samson R.A."/>
            <person name="Sandor E."/>
            <person name="Sanguinetti M."/>
            <person name="Schuetze T."/>
            <person name="Sepcic K."/>
            <person name="Shelest E."/>
            <person name="Sherlock G."/>
            <person name="Sophianopoulou V."/>
            <person name="Squina F.M."/>
            <person name="Sun H."/>
            <person name="Susca A."/>
            <person name="Todd R.B."/>
            <person name="Tsang A."/>
            <person name="Unkles S.E."/>
            <person name="van de Wiele N."/>
            <person name="van Rossen-Uffink D."/>
            <person name="Oliveira J.V."/>
            <person name="Vesth T.C."/>
            <person name="Visser J."/>
            <person name="Yu J.-H."/>
            <person name="Zhou M."/>
            <person name="Andersen M.R."/>
            <person name="Archer D.B."/>
            <person name="Baker S.E."/>
            <person name="Benoit I."/>
            <person name="Brakhage A.A."/>
            <person name="Braus G.H."/>
            <person name="Fischer R."/>
            <person name="Frisvad J.C."/>
            <person name="Goldman G.H."/>
            <person name="Houbraken J."/>
            <person name="Oakley B."/>
            <person name="Pocsi I."/>
            <person name="Scazzocchio C."/>
            <person name="Seiboth B."/>
            <person name="vanKuyk P.A."/>
            <person name="Wortman J."/>
            <person name="Dyer P.S."/>
            <person name="Grigoriev I.V."/>
        </authorList>
    </citation>
    <scope>NUCLEOTIDE SEQUENCE [LARGE SCALE GENOMIC DNA]</scope>
    <source>
        <strain evidence="10">DTO 134E9</strain>
    </source>
</reference>
<keyword evidence="4" id="KW-0032">Aminotransferase</keyword>
<protein>
    <recommendedName>
        <fullName evidence="3">histidinol-phosphate transaminase</fullName>
        <ecNumber evidence="3">2.6.1.9</ecNumber>
    </recommendedName>
</protein>
<evidence type="ECO:0000256" key="1">
    <source>
        <dbReference type="ARBA" id="ARBA00001933"/>
    </source>
</evidence>
<dbReference type="EMBL" id="KV878212">
    <property type="protein sequence ID" value="OJJ35315.1"/>
    <property type="molecule type" value="Genomic_DNA"/>
</dbReference>
<keyword evidence="5" id="KW-0808">Transferase</keyword>
<evidence type="ECO:0000256" key="6">
    <source>
        <dbReference type="ARBA" id="ARBA00022898"/>
    </source>
</evidence>
<gene>
    <name evidence="9" type="ORF">ASPWEDRAFT_172129</name>
</gene>
<name>A0A1L9RK73_ASPWE</name>
<evidence type="ECO:0000313" key="9">
    <source>
        <dbReference type="EMBL" id="OJJ35315.1"/>
    </source>
</evidence>
<sequence>MEQHIWVDDYQFQFSSQCLNDYNHRISPSNSPSAQLSSTPQLRAKIYDVGVHECPLEFENDDFVLPIEGICETLTSDQSIKVVILASPGNPTGSLIPVKHIKRILNLETFHGLLVVDEAYIDFSSTPEDASTVQLLSEYANLVVVQSLS</sequence>
<dbReference type="RefSeq" id="XP_040688991.1">
    <property type="nucleotide sequence ID" value="XM_040830893.1"/>
</dbReference>
<dbReference type="InterPro" id="IPR015421">
    <property type="entry name" value="PyrdxlP-dep_Trfase_major"/>
</dbReference>
<evidence type="ECO:0000313" key="10">
    <source>
        <dbReference type="Proteomes" id="UP000184383"/>
    </source>
</evidence>
<dbReference type="GeneID" id="63746741"/>
<feature type="domain" description="Aminotransferase class I/classII large" evidence="8">
    <location>
        <begin position="44"/>
        <end position="149"/>
    </location>
</feature>
<dbReference type="SUPFAM" id="SSF53383">
    <property type="entry name" value="PLP-dependent transferases"/>
    <property type="match status" value="1"/>
</dbReference>
<dbReference type="Proteomes" id="UP000184383">
    <property type="component" value="Unassembled WGS sequence"/>
</dbReference>
<dbReference type="InterPro" id="IPR004839">
    <property type="entry name" value="Aminotransferase_I/II_large"/>
</dbReference>
<dbReference type="STRING" id="1073089.A0A1L9RK73"/>
<keyword evidence="10" id="KW-1185">Reference proteome</keyword>
<dbReference type="OrthoDB" id="2015537at2759"/>
<evidence type="ECO:0000256" key="7">
    <source>
        <dbReference type="ARBA" id="ARBA00047481"/>
    </source>
</evidence>
<organism evidence="9 10">
    <name type="scientific">Aspergillus wentii DTO 134E9</name>
    <dbReference type="NCBI Taxonomy" id="1073089"/>
    <lineage>
        <taxon>Eukaryota</taxon>
        <taxon>Fungi</taxon>
        <taxon>Dikarya</taxon>
        <taxon>Ascomycota</taxon>
        <taxon>Pezizomycotina</taxon>
        <taxon>Eurotiomycetes</taxon>
        <taxon>Eurotiomycetidae</taxon>
        <taxon>Eurotiales</taxon>
        <taxon>Aspergillaceae</taxon>
        <taxon>Aspergillus</taxon>
        <taxon>Aspergillus subgen. Cremei</taxon>
    </lineage>
</organism>
<dbReference type="PANTHER" id="PTHR42885:SF2">
    <property type="entry name" value="HISTIDINOL-PHOSPHATE AMINOTRANSFERASE"/>
    <property type="match status" value="1"/>
</dbReference>
<keyword evidence="6" id="KW-0663">Pyridoxal phosphate</keyword>
<evidence type="ECO:0000256" key="5">
    <source>
        <dbReference type="ARBA" id="ARBA00022679"/>
    </source>
</evidence>
<dbReference type="PANTHER" id="PTHR42885">
    <property type="entry name" value="HISTIDINOL-PHOSPHATE AMINOTRANSFERASE-RELATED"/>
    <property type="match status" value="1"/>
</dbReference>
<comment type="catalytic activity">
    <reaction evidence="7">
        <text>L-histidinol phosphate + 2-oxoglutarate = 3-(imidazol-4-yl)-2-oxopropyl phosphate + L-glutamate</text>
        <dbReference type="Rhea" id="RHEA:23744"/>
        <dbReference type="ChEBI" id="CHEBI:16810"/>
        <dbReference type="ChEBI" id="CHEBI:29985"/>
        <dbReference type="ChEBI" id="CHEBI:57766"/>
        <dbReference type="ChEBI" id="CHEBI:57980"/>
        <dbReference type="EC" id="2.6.1.9"/>
    </reaction>
</comment>
<dbReference type="Gene3D" id="3.40.640.10">
    <property type="entry name" value="Type I PLP-dependent aspartate aminotransferase-like (Major domain)"/>
    <property type="match status" value="1"/>
</dbReference>
<evidence type="ECO:0000259" key="8">
    <source>
        <dbReference type="Pfam" id="PF00155"/>
    </source>
</evidence>
<proteinExistence type="predicted"/>
<evidence type="ECO:0000256" key="2">
    <source>
        <dbReference type="ARBA" id="ARBA00005011"/>
    </source>
</evidence>
<dbReference type="AlphaFoldDB" id="A0A1L9RK73"/>
<comment type="pathway">
    <text evidence="2">Amino-acid biosynthesis; L-histidine biosynthesis; L-histidine from 5-phospho-alpha-D-ribose 1-diphosphate: step 7/9.</text>
</comment>
<dbReference type="GO" id="GO:0004400">
    <property type="term" value="F:histidinol-phosphate transaminase activity"/>
    <property type="evidence" value="ECO:0007669"/>
    <property type="project" value="UniProtKB-EC"/>
</dbReference>
<evidence type="ECO:0000256" key="4">
    <source>
        <dbReference type="ARBA" id="ARBA00022576"/>
    </source>
</evidence>
<dbReference type="InterPro" id="IPR015424">
    <property type="entry name" value="PyrdxlP-dep_Trfase"/>
</dbReference>